<proteinExistence type="predicted"/>
<evidence type="ECO:0000313" key="2">
    <source>
        <dbReference type="Proteomes" id="UP000485058"/>
    </source>
</evidence>
<comment type="caution">
    <text evidence="1">The sequence shown here is derived from an EMBL/GenBank/DDBJ whole genome shotgun (WGS) entry which is preliminary data.</text>
</comment>
<protein>
    <submittedName>
        <fullName evidence="1">Uncharacterized protein</fullName>
    </submittedName>
</protein>
<organism evidence="1 2">
    <name type="scientific">Haematococcus lacustris</name>
    <name type="common">Green alga</name>
    <name type="synonym">Haematococcus pluvialis</name>
    <dbReference type="NCBI Taxonomy" id="44745"/>
    <lineage>
        <taxon>Eukaryota</taxon>
        <taxon>Viridiplantae</taxon>
        <taxon>Chlorophyta</taxon>
        <taxon>core chlorophytes</taxon>
        <taxon>Chlorophyceae</taxon>
        <taxon>CS clade</taxon>
        <taxon>Chlamydomonadales</taxon>
        <taxon>Haematococcaceae</taxon>
        <taxon>Haematococcus</taxon>
    </lineage>
</organism>
<dbReference type="AlphaFoldDB" id="A0A699ZIS9"/>
<sequence length="379" mass="41406">MEAAMAAWQLDMVPWQQAELTNPGLLPRPPRPPTPYAITPTSKCQARHVFIDTRGLYGTMRDAGMLGVLTEQGVTSLAKFRNGALPDPTRSGHYIEGPKDSHVANRWDALLPDPRRQKLASPKHSFAQIVHTDGVALSVMFLRLKPAAAPAEPPRMGKHMGAVNPLAHLDAEWLGVEPGKTNMATVAHEERSAAGTVVSVWQRSLTAGQYYRDSGITRQAQATKTWQAQVKPQLNALSHVSGKPSSLASYRQFADTVLATYDTMWAEVSKPRRPTPSSGCTVARCAWWLRSGPRSRSRHRGGGRTASWPWPMGQLALAAAAALAAGEFRTSRVSSAYSSPSEALPGQPPESFRWLRPVYSEAKRSQVRGLMCSTSNNIR</sequence>
<name>A0A699ZIS9_HAELA</name>
<accession>A0A699ZIS9</accession>
<reference evidence="1 2" key="1">
    <citation type="submission" date="2020-02" db="EMBL/GenBank/DDBJ databases">
        <title>Draft genome sequence of Haematococcus lacustris strain NIES-144.</title>
        <authorList>
            <person name="Morimoto D."/>
            <person name="Nakagawa S."/>
            <person name="Yoshida T."/>
            <person name="Sawayama S."/>
        </authorList>
    </citation>
    <scope>NUCLEOTIDE SEQUENCE [LARGE SCALE GENOMIC DNA]</scope>
    <source>
        <strain evidence="1 2">NIES-144</strain>
    </source>
</reference>
<gene>
    <name evidence="1" type="ORF">HaLaN_11855</name>
</gene>
<keyword evidence="2" id="KW-1185">Reference proteome</keyword>
<dbReference type="EMBL" id="BLLF01000873">
    <property type="protein sequence ID" value="GFH15602.1"/>
    <property type="molecule type" value="Genomic_DNA"/>
</dbReference>
<evidence type="ECO:0000313" key="1">
    <source>
        <dbReference type="EMBL" id="GFH15602.1"/>
    </source>
</evidence>
<dbReference type="Proteomes" id="UP000485058">
    <property type="component" value="Unassembled WGS sequence"/>
</dbReference>